<evidence type="ECO:0000256" key="1">
    <source>
        <dbReference type="ARBA" id="ARBA00004141"/>
    </source>
</evidence>
<dbReference type="OrthoDB" id="8576060at2"/>
<feature type="transmembrane region" description="Helical" evidence="6">
    <location>
        <begin position="98"/>
        <end position="118"/>
    </location>
</feature>
<dbReference type="GO" id="GO:0016020">
    <property type="term" value="C:membrane"/>
    <property type="evidence" value="ECO:0007669"/>
    <property type="project" value="UniProtKB-SubCell"/>
</dbReference>
<dbReference type="STRING" id="106634.TVD_12220"/>
<feature type="compositionally biased region" description="Gly residues" evidence="5">
    <location>
        <begin position="433"/>
        <end position="444"/>
    </location>
</feature>
<feature type="transmembrane region" description="Helical" evidence="6">
    <location>
        <begin position="331"/>
        <end position="360"/>
    </location>
</feature>
<reference evidence="8 9" key="1">
    <citation type="submission" date="2015-04" db="EMBL/GenBank/DDBJ databases">
        <title>Complete Sequence for the Genome of the Thioalkalivibrio versutus D301.</title>
        <authorList>
            <person name="Mu T."/>
            <person name="Zhou J."/>
            <person name="Xu X."/>
        </authorList>
    </citation>
    <scope>NUCLEOTIDE SEQUENCE [LARGE SCALE GENOMIC DNA]</scope>
    <source>
        <strain evidence="8 9">D301</strain>
    </source>
</reference>
<evidence type="ECO:0000256" key="6">
    <source>
        <dbReference type="SAM" id="Phobius"/>
    </source>
</evidence>
<keyword evidence="4 6" id="KW-0472">Membrane</keyword>
<evidence type="ECO:0000256" key="2">
    <source>
        <dbReference type="ARBA" id="ARBA00022692"/>
    </source>
</evidence>
<dbReference type="PANTHER" id="PTHR37422">
    <property type="entry name" value="TEICHURONIC ACID BIOSYNTHESIS PROTEIN TUAE"/>
    <property type="match status" value="1"/>
</dbReference>
<dbReference type="Pfam" id="PF04932">
    <property type="entry name" value="Wzy_C"/>
    <property type="match status" value="1"/>
</dbReference>
<evidence type="ECO:0000256" key="5">
    <source>
        <dbReference type="SAM" id="MobiDB-lite"/>
    </source>
</evidence>
<feature type="transmembrane region" description="Helical" evidence="6">
    <location>
        <begin position="242"/>
        <end position="259"/>
    </location>
</feature>
<name>A0A0G3G496_9GAMM</name>
<keyword evidence="9" id="KW-1185">Reference proteome</keyword>
<feature type="transmembrane region" description="Helical" evidence="6">
    <location>
        <begin position="372"/>
        <end position="389"/>
    </location>
</feature>
<proteinExistence type="predicted"/>
<dbReference type="PATRIC" id="fig|106634.4.peg.2491"/>
<feature type="domain" description="O-antigen ligase-related" evidence="7">
    <location>
        <begin position="202"/>
        <end position="349"/>
    </location>
</feature>
<feature type="transmembrane region" description="Helical" evidence="6">
    <location>
        <begin position="73"/>
        <end position="92"/>
    </location>
</feature>
<dbReference type="KEGG" id="tvr:TVD_12220"/>
<feature type="transmembrane region" description="Helical" evidence="6">
    <location>
        <begin position="196"/>
        <end position="212"/>
    </location>
</feature>
<evidence type="ECO:0000259" key="7">
    <source>
        <dbReference type="Pfam" id="PF04932"/>
    </source>
</evidence>
<accession>A0A0G3G496</accession>
<protein>
    <recommendedName>
        <fullName evidence="7">O-antigen ligase-related domain-containing protein</fullName>
    </recommendedName>
</protein>
<dbReference type="PANTHER" id="PTHR37422:SF13">
    <property type="entry name" value="LIPOPOLYSACCHARIDE BIOSYNTHESIS PROTEIN PA4999-RELATED"/>
    <property type="match status" value="1"/>
</dbReference>
<keyword evidence="2 6" id="KW-0812">Transmembrane</keyword>
<dbReference type="InterPro" id="IPR007016">
    <property type="entry name" value="O-antigen_ligase-rel_domated"/>
</dbReference>
<feature type="transmembrane region" description="Helical" evidence="6">
    <location>
        <begin position="218"/>
        <end position="235"/>
    </location>
</feature>
<feature type="transmembrane region" description="Helical" evidence="6">
    <location>
        <begin position="42"/>
        <end position="61"/>
    </location>
</feature>
<feature type="transmembrane region" description="Helical" evidence="6">
    <location>
        <begin position="395"/>
        <end position="415"/>
    </location>
</feature>
<feature type="transmembrane region" description="Helical" evidence="6">
    <location>
        <begin position="20"/>
        <end position="36"/>
    </location>
</feature>
<feature type="region of interest" description="Disordered" evidence="5">
    <location>
        <begin position="420"/>
        <end position="444"/>
    </location>
</feature>
<evidence type="ECO:0000313" key="8">
    <source>
        <dbReference type="EMBL" id="AKJ96070.1"/>
    </source>
</evidence>
<dbReference type="AlphaFoldDB" id="A0A0G3G496"/>
<evidence type="ECO:0000256" key="3">
    <source>
        <dbReference type="ARBA" id="ARBA00022989"/>
    </source>
</evidence>
<dbReference type="InterPro" id="IPR051533">
    <property type="entry name" value="WaaL-like"/>
</dbReference>
<keyword evidence="3 6" id="KW-1133">Transmembrane helix</keyword>
<gene>
    <name evidence="8" type="ORF">TVD_12220</name>
</gene>
<feature type="compositionally biased region" description="Basic and acidic residues" evidence="5">
    <location>
        <begin position="423"/>
        <end position="432"/>
    </location>
</feature>
<feature type="transmembrane region" description="Helical" evidence="6">
    <location>
        <begin position="168"/>
        <end position="184"/>
    </location>
</feature>
<dbReference type="Proteomes" id="UP000064201">
    <property type="component" value="Chromosome"/>
</dbReference>
<dbReference type="EMBL" id="CP011367">
    <property type="protein sequence ID" value="AKJ96070.1"/>
    <property type="molecule type" value="Genomic_DNA"/>
</dbReference>
<evidence type="ECO:0000256" key="4">
    <source>
        <dbReference type="ARBA" id="ARBA00023136"/>
    </source>
</evidence>
<feature type="transmembrane region" description="Helical" evidence="6">
    <location>
        <begin position="127"/>
        <end position="148"/>
    </location>
</feature>
<evidence type="ECO:0000313" key="9">
    <source>
        <dbReference type="Proteomes" id="UP000064201"/>
    </source>
</evidence>
<comment type="subcellular location">
    <subcellularLocation>
        <location evidence="1">Membrane</location>
        <topology evidence="1">Multi-pass membrane protein</topology>
    </subcellularLocation>
</comment>
<organism evidence="8 9">
    <name type="scientific">Thioalkalivibrio versutus</name>
    <dbReference type="NCBI Taxonomy" id="106634"/>
    <lineage>
        <taxon>Bacteria</taxon>
        <taxon>Pseudomonadati</taxon>
        <taxon>Pseudomonadota</taxon>
        <taxon>Gammaproteobacteria</taxon>
        <taxon>Chromatiales</taxon>
        <taxon>Ectothiorhodospiraceae</taxon>
        <taxon>Thioalkalivibrio</taxon>
    </lineage>
</organism>
<dbReference type="RefSeq" id="WP_018937304.1">
    <property type="nucleotide sequence ID" value="NZ_CP011367.1"/>
</dbReference>
<sequence length="444" mass="48168">MTFLGKALGGDSADSAQERWIFGLVLGLVGLALFVLPFGTGAFFPLAALSLAGLVLIALRLPGLWAERWIRWALLLLLALWVPQLVSLTVAVDFDRALRTALTYPLFAIAILPLLWVARRRDVATPLLYVVLALAVFWSLDAVFQFVAGANVLGYPYNGRRIDGLFHPNMRLGIVLAHLLPFVLEASRRLASRNRLAAVLPLIVVIAILLSGSRAAMLATLITLVAYGAFLIWFYRLRIRTVSAFALVLVLGVALALWVSPETRDRLVVISKMSEFSLEGLDQATAKRGTIWLASWRVAMDEPILGVGVRGVEPVAEARGYSDMPFAHIHLYFLDVLVSTGAVGLFAYLAALLGILSALWRRAREHGAVDSPDVLVAGVAIFVALNPINVHWTVYSSYTTAVLWLVVALALAPLIQSSNQRPVPERGGEGMGERTGPGAGGHQE</sequence>